<protein>
    <recommendedName>
        <fullName evidence="8">Ribosomal RNA-processing protein 8</fullName>
        <ecNumber evidence="8">2.1.1.-</ecNumber>
    </recommendedName>
</protein>
<dbReference type="InterPro" id="IPR042036">
    <property type="entry name" value="RRP8_N"/>
</dbReference>
<dbReference type="Gene3D" id="3.40.50.150">
    <property type="entry name" value="Vaccinia Virus protein VP39"/>
    <property type="match status" value="1"/>
</dbReference>
<comment type="subcellular location">
    <subcellularLocation>
        <location evidence="1 8">Nucleus</location>
        <location evidence="1 8">Nucleolus</location>
    </subcellularLocation>
</comment>
<comment type="caution">
    <text evidence="9">The sequence shown here is derived from an EMBL/GenBank/DDBJ whole genome shotgun (WGS) entry which is preliminary data.</text>
</comment>
<evidence type="ECO:0000256" key="3">
    <source>
        <dbReference type="ARBA" id="ARBA00022552"/>
    </source>
</evidence>
<reference evidence="9" key="1">
    <citation type="submission" date="2021-05" db="EMBL/GenBank/DDBJ databases">
        <title>A free-living protist that lacks canonical eukaryotic 1 DNA replication and segregation systems.</title>
        <authorList>
            <person name="Salas-Leiva D.E."/>
            <person name="Tromer E.C."/>
            <person name="Curtis B.A."/>
            <person name="Jerlstrom-Hultqvist J."/>
            <person name="Kolisko M."/>
            <person name="Yi Z."/>
            <person name="Salas-Leiva J.S."/>
            <person name="Gallot-Lavallee L."/>
            <person name="Kops G.J.P.L."/>
            <person name="Archibald J.M."/>
            <person name="Simpson A.G.B."/>
            <person name="Roger A.J."/>
        </authorList>
    </citation>
    <scope>NUCLEOTIDE SEQUENCE</scope>
    <source>
        <strain evidence="9">BICM</strain>
    </source>
</reference>
<evidence type="ECO:0000256" key="1">
    <source>
        <dbReference type="ARBA" id="ARBA00004604"/>
    </source>
</evidence>
<keyword evidence="7 8" id="KW-0539">Nucleus</keyword>
<comment type="function">
    <text evidence="8">Probable methyltransferase required to silence rDNA.</text>
</comment>
<keyword evidence="10" id="KW-1185">Reference proteome</keyword>
<dbReference type="PANTHER" id="PTHR12787:SF0">
    <property type="entry name" value="RIBOSOMAL RNA-PROCESSING PROTEIN 8"/>
    <property type="match status" value="1"/>
</dbReference>
<dbReference type="EC" id="2.1.1.-" evidence="8"/>
<dbReference type="InterPro" id="IPR007823">
    <property type="entry name" value="RRP8"/>
</dbReference>
<dbReference type="Pfam" id="PF05148">
    <property type="entry name" value="Methyltransf_8"/>
    <property type="match status" value="1"/>
</dbReference>
<sequence>MKQKLDQGRFRMLNEMFYTTKSDEIKTMVDKDEELLHIYHRGYRSQVEKWPVRPLELIIKELSSSKGLVIGDFGCGDAALAERLSAKHTVHSFDMVAINDRVTPCDISNVPLDTGVLDVAVFSLSLMGPNYAQFIKEACRCLRKGGRLIIAEVSSRMAGRTKDAFVEAVIASGFKLSSLDDRDYFVLMKFAGYDGKGRLGKFPELKACTYKKR</sequence>
<evidence type="ECO:0000313" key="9">
    <source>
        <dbReference type="EMBL" id="KAG9392533.1"/>
    </source>
</evidence>
<dbReference type="GO" id="GO:0008168">
    <property type="term" value="F:methyltransferase activity"/>
    <property type="evidence" value="ECO:0007669"/>
    <property type="project" value="UniProtKB-KW"/>
</dbReference>
<proteinExistence type="inferred from homology"/>
<dbReference type="PANTHER" id="PTHR12787">
    <property type="entry name" value="RIBOSOMAL RNA-PROCESSING PROTEIN 8"/>
    <property type="match status" value="1"/>
</dbReference>
<evidence type="ECO:0000256" key="6">
    <source>
        <dbReference type="ARBA" id="ARBA00022691"/>
    </source>
</evidence>
<comment type="similarity">
    <text evidence="2 8">Belongs to the methyltransferase superfamily. RRP8 family.</text>
</comment>
<dbReference type="EMBL" id="JAHDYR010000038">
    <property type="protein sequence ID" value="KAG9392533.1"/>
    <property type="molecule type" value="Genomic_DNA"/>
</dbReference>
<evidence type="ECO:0000256" key="2">
    <source>
        <dbReference type="ARBA" id="ARBA00006301"/>
    </source>
</evidence>
<keyword evidence="5 8" id="KW-0808">Transferase</keyword>
<keyword evidence="6 8" id="KW-0949">S-adenosyl-L-methionine</keyword>
<dbReference type="FunFam" id="1.10.10.2150:FF:000001">
    <property type="entry name" value="Ribosomal RNA-processing protein 8"/>
    <property type="match status" value="1"/>
</dbReference>
<evidence type="ECO:0000256" key="4">
    <source>
        <dbReference type="ARBA" id="ARBA00022603"/>
    </source>
</evidence>
<dbReference type="SUPFAM" id="SSF53335">
    <property type="entry name" value="S-adenosyl-L-methionine-dependent methyltransferases"/>
    <property type="match status" value="1"/>
</dbReference>
<dbReference type="Gene3D" id="1.10.10.2150">
    <property type="entry name" value="Ribosomal RNA-processing protein 8, N-terminal domain"/>
    <property type="match status" value="1"/>
</dbReference>
<dbReference type="GO" id="GO:0006364">
    <property type="term" value="P:rRNA processing"/>
    <property type="evidence" value="ECO:0007669"/>
    <property type="project" value="UniProtKB-UniRule"/>
</dbReference>
<dbReference type="GO" id="GO:0032259">
    <property type="term" value="P:methylation"/>
    <property type="evidence" value="ECO:0007669"/>
    <property type="project" value="UniProtKB-KW"/>
</dbReference>
<organism evidence="9 10">
    <name type="scientific">Carpediemonas membranifera</name>
    <dbReference type="NCBI Taxonomy" id="201153"/>
    <lineage>
        <taxon>Eukaryota</taxon>
        <taxon>Metamonada</taxon>
        <taxon>Carpediemonas-like organisms</taxon>
        <taxon>Carpediemonas</taxon>
    </lineage>
</organism>
<evidence type="ECO:0000256" key="5">
    <source>
        <dbReference type="ARBA" id="ARBA00022679"/>
    </source>
</evidence>
<dbReference type="InterPro" id="IPR029063">
    <property type="entry name" value="SAM-dependent_MTases_sf"/>
</dbReference>
<dbReference type="AlphaFoldDB" id="A0A8J6ARY7"/>
<accession>A0A8J6ARY7</accession>
<keyword evidence="3 8" id="KW-0698">rRNA processing</keyword>
<dbReference type="GO" id="GO:0005730">
    <property type="term" value="C:nucleolus"/>
    <property type="evidence" value="ECO:0007669"/>
    <property type="project" value="UniProtKB-SubCell"/>
</dbReference>
<dbReference type="OrthoDB" id="10258825at2759"/>
<gene>
    <name evidence="9" type="ORF">J8273_5538</name>
</gene>
<evidence type="ECO:0000256" key="7">
    <source>
        <dbReference type="ARBA" id="ARBA00023242"/>
    </source>
</evidence>
<evidence type="ECO:0000256" key="8">
    <source>
        <dbReference type="RuleBase" id="RU365074"/>
    </source>
</evidence>
<dbReference type="Proteomes" id="UP000717585">
    <property type="component" value="Unassembled WGS sequence"/>
</dbReference>
<keyword evidence="4 8" id="KW-0489">Methyltransferase</keyword>
<name>A0A8J6ARY7_9EUKA</name>
<evidence type="ECO:0000313" key="10">
    <source>
        <dbReference type="Proteomes" id="UP000717585"/>
    </source>
</evidence>